<dbReference type="InParanoid" id="T0QJA1"/>
<dbReference type="Proteomes" id="UP000030762">
    <property type="component" value="Unassembled WGS sequence"/>
</dbReference>
<protein>
    <submittedName>
        <fullName evidence="2">Uncharacterized protein</fullName>
    </submittedName>
</protein>
<dbReference type="GeneID" id="19945246"/>
<feature type="region of interest" description="Disordered" evidence="1">
    <location>
        <begin position="537"/>
        <end position="561"/>
    </location>
</feature>
<organism evidence="2 3">
    <name type="scientific">Saprolegnia diclina (strain VS20)</name>
    <dbReference type="NCBI Taxonomy" id="1156394"/>
    <lineage>
        <taxon>Eukaryota</taxon>
        <taxon>Sar</taxon>
        <taxon>Stramenopiles</taxon>
        <taxon>Oomycota</taxon>
        <taxon>Saprolegniomycetes</taxon>
        <taxon>Saprolegniales</taxon>
        <taxon>Saprolegniaceae</taxon>
        <taxon>Saprolegnia</taxon>
    </lineage>
</organism>
<feature type="compositionally biased region" description="Low complexity" evidence="1">
    <location>
        <begin position="319"/>
        <end position="339"/>
    </location>
</feature>
<dbReference type="VEuPathDB" id="FungiDB:SDRG_04519"/>
<dbReference type="OrthoDB" id="77190at2759"/>
<name>T0QJA1_SAPDV</name>
<feature type="region of interest" description="Disordered" evidence="1">
    <location>
        <begin position="1"/>
        <end position="33"/>
    </location>
</feature>
<proteinExistence type="predicted"/>
<feature type="region of interest" description="Disordered" evidence="1">
    <location>
        <begin position="218"/>
        <end position="242"/>
    </location>
</feature>
<sequence>MVQFRLPSPRKPKAELASAASTPDTSSHPSLTHSISISDIDALPPMSEHILDHVLGKGRAIDRIASPSTSHSSVASPRAGYSKMDSQALYWSKEGVVKRSATVTNRMHARGVKLEYATDPRAGLPPGDVLDPTQLVPEPAFIVYKSNNAIDPKVVAEKDSKHKKIAKANASVLRSLEAAYKPAQGDKVALSEIAHTNKAPSRHLQFVDGDGNVRSLSRTSCDTPMTAPPPTPPVDEADIDTTSPVVDVQANKKRATKFWTKNAKAKDTDAELKKSESVPVKTASPPVLKKSDSAGDAPPKPTTSGWRMKFGTKEKGKETTTPVVEASASTEAAAVSVPDVAPPVNPTQSTTAATELKKSESVPAKTASPPALQKSESAGDTPAKPVATGWRAKFGTKDKDKETTGPVAEASSVPATVESTTGSEVTPTSDSAPTINRVSSATATGASSPTAPVTEPSASVAPLPVVEKKKMSGLFNKAKGEPFVKPVASDLAVKTAPATDEPKRKSAIKSVEKPKVNPLGLVANVKSGSNQALNDTVVASKDVKTPAETTDPVTNDVAKTGSINKLTPQVTTRPSVSETKTDAVSAGEVVMTETPTSTVLSPSKKRGTFRNPFKARTSSMDAPVN</sequence>
<feature type="region of interest" description="Disordered" evidence="1">
    <location>
        <begin position="593"/>
        <end position="625"/>
    </location>
</feature>
<accession>T0QJA1</accession>
<evidence type="ECO:0000313" key="2">
    <source>
        <dbReference type="EMBL" id="EQC38089.1"/>
    </source>
</evidence>
<feature type="compositionally biased region" description="Polar residues" evidence="1">
    <location>
        <begin position="616"/>
        <end position="625"/>
    </location>
</feature>
<dbReference type="OMA" id="YWSKEGV"/>
<feature type="region of interest" description="Disordered" evidence="1">
    <location>
        <begin position="263"/>
        <end position="458"/>
    </location>
</feature>
<dbReference type="RefSeq" id="XP_008608416.1">
    <property type="nucleotide sequence ID" value="XM_008610194.1"/>
</dbReference>
<evidence type="ECO:0000256" key="1">
    <source>
        <dbReference type="SAM" id="MobiDB-lite"/>
    </source>
</evidence>
<feature type="compositionally biased region" description="Low complexity" evidence="1">
    <location>
        <begin position="438"/>
        <end position="454"/>
    </location>
</feature>
<evidence type="ECO:0000313" key="3">
    <source>
        <dbReference type="Proteomes" id="UP000030762"/>
    </source>
</evidence>
<reference evidence="2 3" key="1">
    <citation type="submission" date="2012-04" db="EMBL/GenBank/DDBJ databases">
        <title>The Genome Sequence of Saprolegnia declina VS20.</title>
        <authorList>
            <consortium name="The Broad Institute Genome Sequencing Platform"/>
            <person name="Russ C."/>
            <person name="Nusbaum C."/>
            <person name="Tyler B."/>
            <person name="van West P."/>
            <person name="Dieguez-Uribeondo J."/>
            <person name="de Bruijn I."/>
            <person name="Tripathy S."/>
            <person name="Jiang R."/>
            <person name="Young S.K."/>
            <person name="Zeng Q."/>
            <person name="Gargeya S."/>
            <person name="Fitzgerald M."/>
            <person name="Haas B."/>
            <person name="Abouelleil A."/>
            <person name="Alvarado L."/>
            <person name="Arachchi H.M."/>
            <person name="Berlin A."/>
            <person name="Chapman S.B."/>
            <person name="Goldberg J."/>
            <person name="Griggs A."/>
            <person name="Gujja S."/>
            <person name="Hansen M."/>
            <person name="Howarth C."/>
            <person name="Imamovic A."/>
            <person name="Larimer J."/>
            <person name="McCowen C."/>
            <person name="Montmayeur A."/>
            <person name="Murphy C."/>
            <person name="Neiman D."/>
            <person name="Pearson M."/>
            <person name="Priest M."/>
            <person name="Roberts A."/>
            <person name="Saif S."/>
            <person name="Shea T."/>
            <person name="Sisk P."/>
            <person name="Sykes S."/>
            <person name="Wortman J."/>
            <person name="Nusbaum C."/>
            <person name="Birren B."/>
        </authorList>
    </citation>
    <scope>NUCLEOTIDE SEQUENCE [LARGE SCALE GENOMIC DNA]</scope>
    <source>
        <strain evidence="2 3">VS20</strain>
    </source>
</reference>
<gene>
    <name evidence="2" type="ORF">SDRG_04519</name>
</gene>
<feature type="compositionally biased region" description="Polar residues" evidence="1">
    <location>
        <begin position="413"/>
        <end position="437"/>
    </location>
</feature>
<dbReference type="AlphaFoldDB" id="T0QJA1"/>
<keyword evidence="3" id="KW-1185">Reference proteome</keyword>
<feature type="compositionally biased region" description="Basic and acidic residues" evidence="1">
    <location>
        <begin position="264"/>
        <end position="276"/>
    </location>
</feature>
<feature type="compositionally biased region" description="Polar residues" evidence="1">
    <location>
        <begin position="19"/>
        <end position="33"/>
    </location>
</feature>
<dbReference type="EMBL" id="JH767142">
    <property type="protein sequence ID" value="EQC38089.1"/>
    <property type="molecule type" value="Genomic_DNA"/>
</dbReference>